<dbReference type="OrthoDB" id="1282989at2759"/>
<dbReference type="EMBL" id="RWGY01000013">
    <property type="protein sequence ID" value="TVU26692.1"/>
    <property type="molecule type" value="Genomic_DNA"/>
</dbReference>
<feature type="non-terminal residue" evidence="1">
    <location>
        <position position="1"/>
    </location>
</feature>
<proteinExistence type="predicted"/>
<dbReference type="Gramene" id="TVU26692">
    <property type="protein sequence ID" value="TVU26692"/>
    <property type="gene ID" value="EJB05_29248"/>
</dbReference>
<gene>
    <name evidence="1" type="ORF">EJB05_29248</name>
</gene>
<name>A0A5J9US99_9POAL</name>
<comment type="caution">
    <text evidence="1">The sequence shown here is derived from an EMBL/GenBank/DDBJ whole genome shotgun (WGS) entry which is preliminary data.</text>
</comment>
<protein>
    <submittedName>
        <fullName evidence="1">Uncharacterized protein</fullName>
    </submittedName>
</protein>
<organism evidence="1 2">
    <name type="scientific">Eragrostis curvula</name>
    <name type="common">weeping love grass</name>
    <dbReference type="NCBI Taxonomy" id="38414"/>
    <lineage>
        <taxon>Eukaryota</taxon>
        <taxon>Viridiplantae</taxon>
        <taxon>Streptophyta</taxon>
        <taxon>Embryophyta</taxon>
        <taxon>Tracheophyta</taxon>
        <taxon>Spermatophyta</taxon>
        <taxon>Magnoliopsida</taxon>
        <taxon>Liliopsida</taxon>
        <taxon>Poales</taxon>
        <taxon>Poaceae</taxon>
        <taxon>PACMAD clade</taxon>
        <taxon>Chloridoideae</taxon>
        <taxon>Eragrostideae</taxon>
        <taxon>Eragrostidinae</taxon>
        <taxon>Eragrostis</taxon>
    </lineage>
</organism>
<sequence>MVRMAGVDPEWSHSMAHALALDARTWPRGDVPGLGLTDEDVGLLSGSVYFLPTLLARVPLLPTGCRPWEAPSSLSGLGNFPQCTAVSSFMFSYVGVGGTMEFWRLAVAFWLEESRRRFSLDWVDCFKLIPNSIREFLWSSPVLRPQDLRLRPVILPRCMHGVVPEATSGLEAAATSSDEAARAKEIAENKFKERDLQGAKRLALKAQSLFDGLEGVDQMIATINVYIASEVKVDGEHNKSKVFFHSHEYLSLICSPASRNATPLSTVTEQPHYDPTNRSPFQLVRMDDDVEKRYENMKSKTRALSNIV</sequence>
<keyword evidence="2" id="KW-1185">Reference proteome</keyword>
<reference evidence="1 2" key="1">
    <citation type="journal article" date="2019" name="Sci. Rep.">
        <title>A high-quality genome of Eragrostis curvula grass provides insights into Poaceae evolution and supports new strategies to enhance forage quality.</title>
        <authorList>
            <person name="Carballo J."/>
            <person name="Santos B.A.C.M."/>
            <person name="Zappacosta D."/>
            <person name="Garbus I."/>
            <person name="Selva J.P."/>
            <person name="Gallo C.A."/>
            <person name="Diaz A."/>
            <person name="Albertini E."/>
            <person name="Caccamo M."/>
            <person name="Echenique V."/>
        </authorList>
    </citation>
    <scope>NUCLEOTIDE SEQUENCE [LARGE SCALE GENOMIC DNA]</scope>
    <source>
        <strain evidence="2">cv. Victoria</strain>
        <tissue evidence="1">Leaf</tissue>
    </source>
</reference>
<dbReference type="PANTHER" id="PTHR44137:SF32">
    <property type="entry name" value="DNAJ HEAT SHOCK AMINO-TERMINAL DOMAIN PROTEIN"/>
    <property type="match status" value="1"/>
</dbReference>
<dbReference type="AlphaFoldDB" id="A0A5J9US99"/>
<accession>A0A5J9US99</accession>
<evidence type="ECO:0000313" key="2">
    <source>
        <dbReference type="Proteomes" id="UP000324897"/>
    </source>
</evidence>
<evidence type="ECO:0000313" key="1">
    <source>
        <dbReference type="EMBL" id="TVU26692.1"/>
    </source>
</evidence>
<dbReference type="Proteomes" id="UP000324897">
    <property type="component" value="Chromosome 2"/>
</dbReference>
<dbReference type="PANTHER" id="PTHR44137">
    <property type="entry name" value="BNAC03G44070D PROTEIN"/>
    <property type="match status" value="1"/>
</dbReference>